<reference evidence="1" key="1">
    <citation type="submission" date="2021-06" db="EMBL/GenBank/DDBJ databases">
        <authorList>
            <person name="Kallberg Y."/>
            <person name="Tangrot J."/>
            <person name="Rosling A."/>
        </authorList>
    </citation>
    <scope>NUCLEOTIDE SEQUENCE</scope>
    <source>
        <strain evidence="1">87-6 pot B 2015</strain>
    </source>
</reference>
<keyword evidence="2" id="KW-1185">Reference proteome</keyword>
<protein>
    <submittedName>
        <fullName evidence="1">13792_t:CDS:1</fullName>
    </submittedName>
</protein>
<proteinExistence type="predicted"/>
<dbReference type="AlphaFoldDB" id="A0A9N9HMP2"/>
<accession>A0A9N9HMP2</accession>
<name>A0A9N9HMP2_FUNMO</name>
<sequence>FPSELSDSDIEIPKKKVQRAKEVQKKGAQILKNVLRKEVERTKEKILKAVIKGKMHRMDLKDIILIDLKDITLDKENDIITIKVQLGYKNHSESYGVASLSNPFRIKSSNVYLRSTSDSSDEMIILSSARKFLRDYVDRTFEEMSKSTQLQKRIHNNTPNTTKEISFRVSV</sequence>
<feature type="non-terminal residue" evidence="1">
    <location>
        <position position="1"/>
    </location>
</feature>
<gene>
    <name evidence="1" type="ORF">FMOSSE_LOCUS13631</name>
</gene>
<evidence type="ECO:0000313" key="2">
    <source>
        <dbReference type="Proteomes" id="UP000789375"/>
    </source>
</evidence>
<dbReference type="Proteomes" id="UP000789375">
    <property type="component" value="Unassembled WGS sequence"/>
</dbReference>
<dbReference type="EMBL" id="CAJVPP010008442">
    <property type="protein sequence ID" value="CAG8696948.1"/>
    <property type="molecule type" value="Genomic_DNA"/>
</dbReference>
<comment type="caution">
    <text evidence="1">The sequence shown here is derived from an EMBL/GenBank/DDBJ whole genome shotgun (WGS) entry which is preliminary data.</text>
</comment>
<organism evidence="1 2">
    <name type="scientific">Funneliformis mosseae</name>
    <name type="common">Endomycorrhizal fungus</name>
    <name type="synonym">Glomus mosseae</name>
    <dbReference type="NCBI Taxonomy" id="27381"/>
    <lineage>
        <taxon>Eukaryota</taxon>
        <taxon>Fungi</taxon>
        <taxon>Fungi incertae sedis</taxon>
        <taxon>Mucoromycota</taxon>
        <taxon>Glomeromycotina</taxon>
        <taxon>Glomeromycetes</taxon>
        <taxon>Glomerales</taxon>
        <taxon>Glomeraceae</taxon>
        <taxon>Funneliformis</taxon>
    </lineage>
</organism>
<evidence type="ECO:0000313" key="1">
    <source>
        <dbReference type="EMBL" id="CAG8696948.1"/>
    </source>
</evidence>